<dbReference type="PANTHER" id="PTHR43540">
    <property type="entry name" value="PEROXYUREIDOACRYLATE/UREIDOACRYLATE AMIDOHYDROLASE-RELATED"/>
    <property type="match status" value="1"/>
</dbReference>
<keyword evidence="1" id="KW-0378">Hydrolase</keyword>
<feature type="domain" description="Isochorismatase-like" evidence="2">
    <location>
        <begin position="35"/>
        <end position="165"/>
    </location>
</feature>
<name>A0A401UZL2_9CELL</name>
<dbReference type="Pfam" id="PF00857">
    <property type="entry name" value="Isochorismatase"/>
    <property type="match status" value="1"/>
</dbReference>
<dbReference type="AlphaFoldDB" id="A0A401UZL2"/>
<comment type="caution">
    <text evidence="3">The sequence shown here is derived from an EMBL/GenBank/DDBJ whole genome shotgun (WGS) entry which is preliminary data.</text>
</comment>
<dbReference type="InterPro" id="IPR000868">
    <property type="entry name" value="Isochorismatase-like_dom"/>
</dbReference>
<dbReference type="GO" id="GO:0016787">
    <property type="term" value="F:hydrolase activity"/>
    <property type="evidence" value="ECO:0007669"/>
    <property type="project" value="UniProtKB-KW"/>
</dbReference>
<dbReference type="Proteomes" id="UP000288246">
    <property type="component" value="Unassembled WGS sequence"/>
</dbReference>
<dbReference type="SUPFAM" id="SSF52499">
    <property type="entry name" value="Isochorismatase-like hydrolases"/>
    <property type="match status" value="1"/>
</dbReference>
<protein>
    <recommendedName>
        <fullName evidence="2">Isochorismatase-like domain-containing protein</fullName>
    </recommendedName>
</protein>
<reference evidence="3 4" key="1">
    <citation type="submission" date="2018-11" db="EMBL/GenBank/DDBJ databases">
        <title>Draft genome sequence of Cellulomonas takizawaensis strain TKZ-21.</title>
        <authorList>
            <person name="Yamamura H."/>
            <person name="Hayashi T."/>
            <person name="Hamada M."/>
            <person name="Serisawa Y."/>
            <person name="Matsuyama K."/>
            <person name="Nakagawa Y."/>
            <person name="Otoguro M."/>
            <person name="Yanagida F."/>
            <person name="Hayakawa M."/>
        </authorList>
    </citation>
    <scope>NUCLEOTIDE SEQUENCE [LARGE SCALE GENOMIC DNA]</scope>
    <source>
        <strain evidence="3 4">TKZ-21</strain>
    </source>
</reference>
<dbReference type="InterPro" id="IPR036380">
    <property type="entry name" value="Isochorismatase-like_sf"/>
</dbReference>
<accession>A0A401UZL2</accession>
<evidence type="ECO:0000256" key="1">
    <source>
        <dbReference type="ARBA" id="ARBA00022801"/>
    </source>
</evidence>
<gene>
    <name evidence="3" type="ORF">CTKZ_16890</name>
</gene>
<proteinExistence type="predicted"/>
<evidence type="ECO:0000313" key="4">
    <source>
        <dbReference type="Proteomes" id="UP000288246"/>
    </source>
</evidence>
<organism evidence="3 4">
    <name type="scientific">Cellulomonas algicola</name>
    <dbReference type="NCBI Taxonomy" id="2071633"/>
    <lineage>
        <taxon>Bacteria</taxon>
        <taxon>Bacillati</taxon>
        <taxon>Actinomycetota</taxon>
        <taxon>Actinomycetes</taxon>
        <taxon>Micrococcales</taxon>
        <taxon>Cellulomonadaceae</taxon>
        <taxon>Cellulomonas</taxon>
    </lineage>
</organism>
<keyword evidence="4" id="KW-1185">Reference proteome</keyword>
<evidence type="ECO:0000259" key="2">
    <source>
        <dbReference type="Pfam" id="PF00857"/>
    </source>
</evidence>
<dbReference type="EMBL" id="BHYL01000122">
    <property type="protein sequence ID" value="GCD20127.1"/>
    <property type="molecule type" value="Genomic_DNA"/>
</dbReference>
<dbReference type="Gene3D" id="3.40.50.850">
    <property type="entry name" value="Isochorismatase-like"/>
    <property type="match status" value="1"/>
</dbReference>
<sequence length="213" mass="22691">MTRTWLAARRCVDFAPVPWSERIGLMYGSATTPRTAVLVVDLQVGVVGDCVDVDGVLARTVTLVDRARAEGVPVIWVQDEQDFPRGSAGWELHPALVPVPGEARVHKAYRDAFAGTDLQSVLARTATTHLVLTGAQSDYCVRTLGQSAANAGYDVTLVSDCHTTTGAHLAGVWVGGEQIVAHVNAYFAGLRYPGQRFAAVPHDQVVLSASVVA</sequence>
<dbReference type="InterPro" id="IPR050272">
    <property type="entry name" value="Isochorismatase-like_hydrls"/>
</dbReference>
<evidence type="ECO:0000313" key="3">
    <source>
        <dbReference type="EMBL" id="GCD20127.1"/>
    </source>
</evidence>